<evidence type="ECO:0000259" key="4">
    <source>
        <dbReference type="Pfam" id="PF00881"/>
    </source>
</evidence>
<dbReference type="InterPro" id="IPR000415">
    <property type="entry name" value="Nitroreductase-like"/>
</dbReference>
<dbReference type="RefSeq" id="WP_169944753.1">
    <property type="nucleotide sequence ID" value="NZ_CP053015.1"/>
</dbReference>
<dbReference type="InterPro" id="IPR029479">
    <property type="entry name" value="Nitroreductase"/>
</dbReference>
<dbReference type="KEGG" id="slan:GV829_05655"/>
<accession>A0A6M4AYC3</accession>
<dbReference type="SUPFAM" id="SSF55469">
    <property type="entry name" value="FMN-dependent nitroreductase-like"/>
    <property type="match status" value="1"/>
</dbReference>
<dbReference type="AlphaFoldDB" id="A0A6M4AYC3"/>
<keyword evidence="1" id="KW-0285">Flavoprotein</keyword>
<organism evidence="5 6">
    <name type="scientific">Sphingomonas lacunae</name>
    <dbReference type="NCBI Taxonomy" id="2698828"/>
    <lineage>
        <taxon>Bacteria</taxon>
        <taxon>Pseudomonadati</taxon>
        <taxon>Pseudomonadota</taxon>
        <taxon>Alphaproteobacteria</taxon>
        <taxon>Sphingomonadales</taxon>
        <taxon>Sphingomonadaceae</taxon>
        <taxon>Sphingomonas</taxon>
    </lineage>
</organism>
<evidence type="ECO:0000256" key="1">
    <source>
        <dbReference type="ARBA" id="ARBA00022630"/>
    </source>
</evidence>
<evidence type="ECO:0000313" key="6">
    <source>
        <dbReference type="Proteomes" id="UP000503018"/>
    </source>
</evidence>
<dbReference type="Gene3D" id="3.40.109.10">
    <property type="entry name" value="NADH Oxidase"/>
    <property type="match status" value="1"/>
</dbReference>
<proteinExistence type="predicted"/>
<evidence type="ECO:0000256" key="3">
    <source>
        <dbReference type="ARBA" id="ARBA00023002"/>
    </source>
</evidence>
<keyword evidence="2" id="KW-0288">FMN</keyword>
<keyword evidence="3" id="KW-0560">Oxidoreductase</keyword>
<reference evidence="5 6" key="1">
    <citation type="submission" date="2020-01" db="EMBL/GenBank/DDBJ databases">
        <title>Sphingomonas sp. strain CSW-10.</title>
        <authorList>
            <person name="Chen W.-M."/>
        </authorList>
    </citation>
    <scope>NUCLEOTIDE SEQUENCE [LARGE SCALE GENOMIC DNA]</scope>
    <source>
        <strain evidence="5 6">CSW-10</strain>
    </source>
</reference>
<dbReference type="CDD" id="cd02136">
    <property type="entry name" value="PnbA_NfnB-like"/>
    <property type="match status" value="1"/>
</dbReference>
<protein>
    <submittedName>
        <fullName evidence="5">Nitroreductase</fullName>
    </submittedName>
</protein>
<dbReference type="PANTHER" id="PTHR23026">
    <property type="entry name" value="NADPH NITROREDUCTASE"/>
    <property type="match status" value="1"/>
</dbReference>
<name>A0A6M4AYC3_9SPHN</name>
<dbReference type="InterPro" id="IPR050627">
    <property type="entry name" value="Nitroreductase/BluB"/>
</dbReference>
<dbReference type="Proteomes" id="UP000503018">
    <property type="component" value="Chromosome"/>
</dbReference>
<dbReference type="Pfam" id="PF00881">
    <property type="entry name" value="Nitroreductase"/>
    <property type="match status" value="1"/>
</dbReference>
<evidence type="ECO:0000313" key="5">
    <source>
        <dbReference type="EMBL" id="QJQ32001.1"/>
    </source>
</evidence>
<gene>
    <name evidence="5" type="ORF">GV829_05655</name>
</gene>
<sequence>MSLPGPSTTVTAAMRDRRSVRAFTDQPVDRALLRTILETAQRAPSGGNVQPWQVSVLTGDSLSAMIAAVGARLAMGAAGSQPEYQIYPDPTPDPWMARRYGVAYAMYESLGIAREDKMGRAMAMANNFKAFGAPVLLFVHCQRFMGPPQWADMGIWLQSVMLLCREAGLDTCPQEAWANFGQTVRDQLGLGDDQILYTGLAIGHADWSAPVNNFPVDRAPLDEVVSWHGF</sequence>
<evidence type="ECO:0000256" key="2">
    <source>
        <dbReference type="ARBA" id="ARBA00022643"/>
    </source>
</evidence>
<dbReference type="GO" id="GO:0016491">
    <property type="term" value="F:oxidoreductase activity"/>
    <property type="evidence" value="ECO:0007669"/>
    <property type="project" value="UniProtKB-KW"/>
</dbReference>
<dbReference type="EMBL" id="CP053015">
    <property type="protein sequence ID" value="QJQ32001.1"/>
    <property type="molecule type" value="Genomic_DNA"/>
</dbReference>
<keyword evidence="6" id="KW-1185">Reference proteome</keyword>
<feature type="domain" description="Nitroreductase" evidence="4">
    <location>
        <begin position="15"/>
        <end position="204"/>
    </location>
</feature>
<dbReference type="PANTHER" id="PTHR23026:SF90">
    <property type="entry name" value="IODOTYROSINE DEIODINASE 1"/>
    <property type="match status" value="1"/>
</dbReference>